<proteinExistence type="predicted"/>
<dbReference type="EMBL" id="BK015652">
    <property type="protein sequence ID" value="DAE18206.1"/>
    <property type="molecule type" value="Genomic_DNA"/>
</dbReference>
<reference evidence="1" key="1">
    <citation type="journal article" date="2021" name="Proc. Natl. Acad. Sci. U.S.A.">
        <title>A Catalog of Tens of Thousands of Viruses from Human Metagenomes Reveals Hidden Associations with Chronic Diseases.</title>
        <authorList>
            <person name="Tisza M.J."/>
            <person name="Buck C.B."/>
        </authorList>
    </citation>
    <scope>NUCLEOTIDE SEQUENCE</scope>
    <source>
        <strain evidence="1">CtdNl2</strain>
    </source>
</reference>
<name>A0A8S5QFZ9_9CAUD</name>
<protein>
    <submittedName>
        <fullName evidence="1">Uncharacterized protein</fullName>
    </submittedName>
</protein>
<accession>A0A8S5QFZ9</accession>
<sequence>MKKIHSVTCENYVIFIFHLSKGGKYKNFICESAYYYITTHKLHIQYTTYSDICK</sequence>
<evidence type="ECO:0000313" key="1">
    <source>
        <dbReference type="EMBL" id="DAE18206.1"/>
    </source>
</evidence>
<organism evidence="1">
    <name type="scientific">Myoviridae sp. ctdNl2</name>
    <dbReference type="NCBI Taxonomy" id="2825140"/>
    <lineage>
        <taxon>Viruses</taxon>
        <taxon>Duplodnaviria</taxon>
        <taxon>Heunggongvirae</taxon>
        <taxon>Uroviricota</taxon>
        <taxon>Caudoviricetes</taxon>
    </lineage>
</organism>